<dbReference type="Proteomes" id="UP001426770">
    <property type="component" value="Unassembled WGS sequence"/>
</dbReference>
<reference evidence="2 3" key="1">
    <citation type="submission" date="2024-02" db="EMBL/GenBank/DDBJ databases">
        <title>Lysinimicrobium sediminis NBRC 112286.</title>
        <authorList>
            <person name="Ichikawa N."/>
            <person name="Katano-Makiyama Y."/>
            <person name="Hidaka K."/>
        </authorList>
    </citation>
    <scope>NUCLEOTIDE SEQUENCE [LARGE SCALE GENOMIC DNA]</scope>
    <source>
        <strain evidence="2 3">NBRC 112286</strain>
    </source>
</reference>
<sequence length="205" mass="20964">MTFRPRLAAAAFAASSLLLAGCAVPGQGTPGVALTVDETTVTTAELDALAAQWAEDSDGLAVPDRRALATFAAMGPALLAATEAQGAPIREADALTITTAWFENAGATDPEPSDEVVESSRAMLALYVLAYSDPTFEGIREIANRAAAEGEFSPRVGEFSSDALIESINAAVGTAESAGLGNFSFITFLGVSGFSDTTAPWAARG</sequence>
<keyword evidence="1" id="KW-0732">Signal</keyword>
<evidence type="ECO:0000313" key="2">
    <source>
        <dbReference type="EMBL" id="GAA5518105.1"/>
    </source>
</evidence>
<feature type="signal peptide" evidence="1">
    <location>
        <begin position="1"/>
        <end position="20"/>
    </location>
</feature>
<evidence type="ECO:0000256" key="1">
    <source>
        <dbReference type="SAM" id="SignalP"/>
    </source>
</evidence>
<feature type="chain" id="PRO_5046179346" evidence="1">
    <location>
        <begin position="21"/>
        <end position="205"/>
    </location>
</feature>
<dbReference type="PROSITE" id="PS51257">
    <property type="entry name" value="PROKAR_LIPOPROTEIN"/>
    <property type="match status" value="1"/>
</dbReference>
<accession>A0ABP9WE75</accession>
<dbReference type="EMBL" id="BAABRR010000002">
    <property type="protein sequence ID" value="GAA5518105.1"/>
    <property type="molecule type" value="Genomic_DNA"/>
</dbReference>
<proteinExistence type="predicted"/>
<comment type="caution">
    <text evidence="2">The sequence shown here is derived from an EMBL/GenBank/DDBJ whole genome shotgun (WGS) entry which is preliminary data.</text>
</comment>
<keyword evidence="3" id="KW-1185">Reference proteome</keyword>
<dbReference type="RefSeq" id="WP_286213998.1">
    <property type="nucleotide sequence ID" value="NZ_AP027736.1"/>
</dbReference>
<protein>
    <submittedName>
        <fullName evidence="2">Uncharacterized protein</fullName>
    </submittedName>
</protein>
<name>A0ABP9WE75_9MICO</name>
<gene>
    <name evidence="2" type="ORF">Lsed01_00523</name>
</gene>
<evidence type="ECO:0000313" key="3">
    <source>
        <dbReference type="Proteomes" id="UP001426770"/>
    </source>
</evidence>
<organism evidence="2 3">
    <name type="scientific">Demequina sediminis</name>
    <dbReference type="NCBI Taxonomy" id="1930058"/>
    <lineage>
        <taxon>Bacteria</taxon>
        <taxon>Bacillati</taxon>
        <taxon>Actinomycetota</taxon>
        <taxon>Actinomycetes</taxon>
        <taxon>Micrococcales</taxon>
        <taxon>Demequinaceae</taxon>
        <taxon>Demequina</taxon>
    </lineage>
</organism>